<accession>A0ABX8AN78</accession>
<keyword evidence="6" id="KW-1185">Reference proteome</keyword>
<protein>
    <submittedName>
        <fullName evidence="5">GntR family transcriptional regulator</fullName>
    </submittedName>
</protein>
<organism evidence="5 6">
    <name type="scientific">Pseudovibrio brasiliensis</name>
    <dbReference type="NCBI Taxonomy" id="1898042"/>
    <lineage>
        <taxon>Bacteria</taxon>
        <taxon>Pseudomonadati</taxon>
        <taxon>Pseudomonadota</taxon>
        <taxon>Alphaproteobacteria</taxon>
        <taxon>Hyphomicrobiales</taxon>
        <taxon>Stappiaceae</taxon>
        <taxon>Pseudovibrio</taxon>
    </lineage>
</organism>
<keyword evidence="1" id="KW-0805">Transcription regulation</keyword>
<evidence type="ECO:0000313" key="6">
    <source>
        <dbReference type="Proteomes" id="UP000680706"/>
    </source>
</evidence>
<proteinExistence type="predicted"/>
<evidence type="ECO:0000256" key="2">
    <source>
        <dbReference type="ARBA" id="ARBA00023125"/>
    </source>
</evidence>
<evidence type="ECO:0000256" key="3">
    <source>
        <dbReference type="ARBA" id="ARBA00023163"/>
    </source>
</evidence>
<dbReference type="Gene3D" id="1.10.10.10">
    <property type="entry name" value="Winged helix-like DNA-binding domain superfamily/Winged helix DNA-binding domain"/>
    <property type="match status" value="1"/>
</dbReference>
<dbReference type="RefSeq" id="WP_083646276.1">
    <property type="nucleotide sequence ID" value="NZ_CP074126.1"/>
</dbReference>
<dbReference type="InterPro" id="IPR008920">
    <property type="entry name" value="TF_FadR/GntR_C"/>
</dbReference>
<dbReference type="Pfam" id="PF00392">
    <property type="entry name" value="GntR"/>
    <property type="match status" value="1"/>
</dbReference>
<dbReference type="InterPro" id="IPR036390">
    <property type="entry name" value="WH_DNA-bd_sf"/>
</dbReference>
<keyword evidence="3" id="KW-0804">Transcription</keyword>
<dbReference type="InterPro" id="IPR011711">
    <property type="entry name" value="GntR_C"/>
</dbReference>
<dbReference type="InterPro" id="IPR036388">
    <property type="entry name" value="WH-like_DNA-bd_sf"/>
</dbReference>
<dbReference type="EMBL" id="CP074126">
    <property type="protein sequence ID" value="QUS56534.1"/>
    <property type="molecule type" value="Genomic_DNA"/>
</dbReference>
<dbReference type="InterPro" id="IPR000524">
    <property type="entry name" value="Tscrpt_reg_HTH_GntR"/>
</dbReference>
<dbReference type="Proteomes" id="UP000680706">
    <property type="component" value="Chromosome"/>
</dbReference>
<gene>
    <name evidence="5" type="ORF">KGB56_03595</name>
</gene>
<sequence length="248" mass="28469">MIAPDADTKHRHLDALFAKSNSASETHSVKRTPQEEIYFQLREDICLLRSPPGTVLREGKIASDFGISRTPIREVMHRLQFDGLVTAKNGVGYIVTSVDFDYYIDAYALRIRLAETIGQLSPREITPADVAEAEKIKAEAALLLENFDLHSYWTLNHDLNQLIYTLIGNRALQEVWNHIYFKVARIWYSLAPYFAEEVAEYFYAEASDVVRALKGDDIEALGFSQRNYISRGLKRVQKFIEEQKHLEI</sequence>
<dbReference type="SUPFAM" id="SSF48008">
    <property type="entry name" value="GntR ligand-binding domain-like"/>
    <property type="match status" value="1"/>
</dbReference>
<feature type="domain" description="HTH gntR-type" evidence="4">
    <location>
        <begin position="31"/>
        <end position="98"/>
    </location>
</feature>
<name>A0ABX8AN78_9HYPH</name>
<dbReference type="SUPFAM" id="SSF46785">
    <property type="entry name" value="Winged helix' DNA-binding domain"/>
    <property type="match status" value="1"/>
</dbReference>
<dbReference type="Gene3D" id="1.20.120.530">
    <property type="entry name" value="GntR ligand-binding domain-like"/>
    <property type="match status" value="1"/>
</dbReference>
<evidence type="ECO:0000259" key="4">
    <source>
        <dbReference type="PROSITE" id="PS50949"/>
    </source>
</evidence>
<dbReference type="PANTHER" id="PTHR43537:SF49">
    <property type="entry name" value="TRANSCRIPTIONAL REGULATORY PROTEIN"/>
    <property type="match status" value="1"/>
</dbReference>
<dbReference type="PROSITE" id="PS50949">
    <property type="entry name" value="HTH_GNTR"/>
    <property type="match status" value="1"/>
</dbReference>
<dbReference type="PANTHER" id="PTHR43537">
    <property type="entry name" value="TRANSCRIPTIONAL REGULATOR, GNTR FAMILY"/>
    <property type="match status" value="1"/>
</dbReference>
<reference evidence="5 6" key="1">
    <citation type="journal article" date="2021" name="Angew. Chem. Int. Ed. Engl.">
        <title>A novel family of nonribosomal peptides modulate collective behavior in Pseudovibrio bacteria isolated from marine sponges.</title>
        <authorList>
            <person name="Ioca L.P."/>
            <person name="Dai Y."/>
            <person name="Kunakom S."/>
            <person name="Diaz-Espinosa J."/>
            <person name="Krunic A."/>
            <person name="Crnkovic C.M."/>
            <person name="Orjala J."/>
            <person name="Sanchez L.M."/>
            <person name="Ferreira A.G."/>
            <person name="Berlinck R.G.S."/>
            <person name="Eustaquio A.S."/>
        </authorList>
    </citation>
    <scope>NUCLEOTIDE SEQUENCE [LARGE SCALE GENOMIC DNA]</scope>
    <source>
        <strain evidence="5 6">Ab134</strain>
    </source>
</reference>
<dbReference type="SMART" id="SM00345">
    <property type="entry name" value="HTH_GNTR"/>
    <property type="match status" value="1"/>
</dbReference>
<evidence type="ECO:0000256" key="1">
    <source>
        <dbReference type="ARBA" id="ARBA00023015"/>
    </source>
</evidence>
<evidence type="ECO:0000313" key="5">
    <source>
        <dbReference type="EMBL" id="QUS56534.1"/>
    </source>
</evidence>
<dbReference type="Pfam" id="PF07729">
    <property type="entry name" value="FCD"/>
    <property type="match status" value="1"/>
</dbReference>
<keyword evidence="2" id="KW-0238">DNA-binding</keyword>